<dbReference type="GeneID" id="26905461"/>
<dbReference type="OMA" id="KLMYLWG"/>
<dbReference type="AlphaFoldDB" id="A0A0M9G100"/>
<proteinExistence type="predicted"/>
<dbReference type="EMBL" id="LGTL01000009">
    <property type="protein sequence ID" value="KPA80190.1"/>
    <property type="molecule type" value="Genomic_DNA"/>
</dbReference>
<dbReference type="OrthoDB" id="266838at2759"/>
<keyword evidence="2" id="KW-0472">Membrane</keyword>
<keyword evidence="4" id="KW-1185">Reference proteome</keyword>
<feature type="compositionally biased region" description="Basic and acidic residues" evidence="1">
    <location>
        <begin position="436"/>
        <end position="463"/>
    </location>
</feature>
<sequence length="463" mass="50621">MSHTSPLSTSSEVATPPSSNDVEAFLIAISNWLQQADARLTCAEQSAKLNYTLEVLTAVHTHAHGPPSRQIADTSKLSPYSHADTTAAAVLSMQLSVLCSVCILAGLWYVIFTLLSWTIPGLRVLSKAARLRGGLQHSQEAIGRDVLLGQMTGALRRRANQHQFYAACVCTCMAALLIAMLLTVDVWTGLVLCKMWEAVTAPLRQTWSWASDFPFLSPRRMTHWVAAAAPRSLVASDLLAAARVPQVIAYVPHLIKQIAQHLQVMYFWHLVGGVVLGLSLWLLQFAHHCMRTYSDSVPFVTSRSTEPQLLRQLDDAEERRRSREVRRLQIATMRQNQLLLERVQEVERGTALLVEAQHRAALSGRLLEEAIATVGEPSAADADDTRTSMTLGDEQRSAEVAAIGQVLASAHEEAQRSAAPLIDTKHTNAALPVKGLPREEKDGSEHDTSAAEAERSDDNAAAA</sequence>
<reference evidence="3 4" key="1">
    <citation type="submission" date="2015-07" db="EMBL/GenBank/DDBJ databases">
        <title>High-quality genome of monoxenous trypanosomatid Leptomonas pyrrhocoris.</title>
        <authorList>
            <person name="Flegontov P."/>
            <person name="Butenko A."/>
            <person name="Firsov S."/>
            <person name="Vlcek C."/>
            <person name="Logacheva M.D."/>
            <person name="Field M."/>
            <person name="Filatov D."/>
            <person name="Flegontova O."/>
            <person name="Gerasimov E."/>
            <person name="Jackson A.P."/>
            <person name="Kelly S."/>
            <person name="Opperdoes F."/>
            <person name="O'Reilly A."/>
            <person name="Votypka J."/>
            <person name="Yurchenko V."/>
            <person name="Lukes J."/>
        </authorList>
    </citation>
    <scope>NUCLEOTIDE SEQUENCE [LARGE SCALE GENOMIC DNA]</scope>
    <source>
        <strain evidence="3">H10</strain>
    </source>
</reference>
<feature type="region of interest" description="Disordered" evidence="1">
    <location>
        <begin position="414"/>
        <end position="463"/>
    </location>
</feature>
<feature type="transmembrane region" description="Helical" evidence="2">
    <location>
        <begin position="266"/>
        <end position="283"/>
    </location>
</feature>
<name>A0A0M9G100_LEPPY</name>
<organism evidence="3 4">
    <name type="scientific">Leptomonas pyrrhocoris</name>
    <name type="common">Firebug parasite</name>
    <dbReference type="NCBI Taxonomy" id="157538"/>
    <lineage>
        <taxon>Eukaryota</taxon>
        <taxon>Discoba</taxon>
        <taxon>Euglenozoa</taxon>
        <taxon>Kinetoplastea</taxon>
        <taxon>Metakinetoplastina</taxon>
        <taxon>Trypanosomatida</taxon>
        <taxon>Trypanosomatidae</taxon>
        <taxon>Leishmaniinae</taxon>
        <taxon>Leptomonas</taxon>
    </lineage>
</organism>
<evidence type="ECO:0000256" key="2">
    <source>
        <dbReference type="SAM" id="Phobius"/>
    </source>
</evidence>
<comment type="caution">
    <text evidence="3">The sequence shown here is derived from an EMBL/GenBank/DDBJ whole genome shotgun (WGS) entry which is preliminary data.</text>
</comment>
<evidence type="ECO:0000256" key="1">
    <source>
        <dbReference type="SAM" id="MobiDB-lite"/>
    </source>
</evidence>
<keyword evidence="2" id="KW-1133">Transmembrane helix</keyword>
<feature type="transmembrane region" description="Helical" evidence="2">
    <location>
        <begin position="164"/>
        <end position="182"/>
    </location>
</feature>
<dbReference type="Proteomes" id="UP000037923">
    <property type="component" value="Unassembled WGS sequence"/>
</dbReference>
<dbReference type="RefSeq" id="XP_015658629.1">
    <property type="nucleotide sequence ID" value="XM_015803113.1"/>
</dbReference>
<protein>
    <submittedName>
        <fullName evidence="3">Uncharacterized protein</fullName>
    </submittedName>
</protein>
<keyword evidence="2" id="KW-0812">Transmembrane</keyword>
<feature type="transmembrane region" description="Helical" evidence="2">
    <location>
        <begin position="95"/>
        <end position="117"/>
    </location>
</feature>
<accession>A0A0M9G100</accession>
<evidence type="ECO:0000313" key="3">
    <source>
        <dbReference type="EMBL" id="KPA80190.1"/>
    </source>
</evidence>
<dbReference type="VEuPathDB" id="TriTrypDB:LpyrH10_09_2710"/>
<gene>
    <name evidence="3" type="ORF">ABB37_05171</name>
</gene>
<evidence type="ECO:0000313" key="4">
    <source>
        <dbReference type="Proteomes" id="UP000037923"/>
    </source>
</evidence>